<dbReference type="EMBL" id="GBRH01256407">
    <property type="protein sequence ID" value="JAD41488.1"/>
    <property type="molecule type" value="Transcribed_RNA"/>
</dbReference>
<organism evidence="1">
    <name type="scientific">Arundo donax</name>
    <name type="common">Giant reed</name>
    <name type="synonym">Donax arundinaceus</name>
    <dbReference type="NCBI Taxonomy" id="35708"/>
    <lineage>
        <taxon>Eukaryota</taxon>
        <taxon>Viridiplantae</taxon>
        <taxon>Streptophyta</taxon>
        <taxon>Embryophyta</taxon>
        <taxon>Tracheophyta</taxon>
        <taxon>Spermatophyta</taxon>
        <taxon>Magnoliopsida</taxon>
        <taxon>Liliopsida</taxon>
        <taxon>Poales</taxon>
        <taxon>Poaceae</taxon>
        <taxon>PACMAD clade</taxon>
        <taxon>Arundinoideae</taxon>
        <taxon>Arundineae</taxon>
        <taxon>Arundo</taxon>
    </lineage>
</organism>
<sequence>MMGTYADTSYQQTLENTSPASQHKIFEKYVKIDIIAMV</sequence>
<dbReference type="AlphaFoldDB" id="A0A0A8ZUV7"/>
<evidence type="ECO:0000313" key="1">
    <source>
        <dbReference type="EMBL" id="JAD41488.1"/>
    </source>
</evidence>
<protein>
    <submittedName>
        <fullName evidence="1">Uncharacterized protein</fullName>
    </submittedName>
</protein>
<name>A0A0A8ZUV7_ARUDO</name>
<reference evidence="1" key="2">
    <citation type="journal article" date="2015" name="Data Brief">
        <title>Shoot transcriptome of the giant reed, Arundo donax.</title>
        <authorList>
            <person name="Barrero R.A."/>
            <person name="Guerrero F.D."/>
            <person name="Moolhuijzen P."/>
            <person name="Goolsby J.A."/>
            <person name="Tidwell J."/>
            <person name="Bellgard S.E."/>
            <person name="Bellgard M.I."/>
        </authorList>
    </citation>
    <scope>NUCLEOTIDE SEQUENCE</scope>
    <source>
        <tissue evidence="1">Shoot tissue taken approximately 20 cm above the soil surface</tissue>
    </source>
</reference>
<proteinExistence type="predicted"/>
<accession>A0A0A8ZUV7</accession>
<reference evidence="1" key="1">
    <citation type="submission" date="2014-09" db="EMBL/GenBank/DDBJ databases">
        <authorList>
            <person name="Magalhaes I.L.F."/>
            <person name="Oliveira U."/>
            <person name="Santos F.R."/>
            <person name="Vidigal T.H.D.A."/>
            <person name="Brescovit A.D."/>
            <person name="Santos A.J."/>
        </authorList>
    </citation>
    <scope>NUCLEOTIDE SEQUENCE</scope>
    <source>
        <tissue evidence="1">Shoot tissue taken approximately 20 cm above the soil surface</tissue>
    </source>
</reference>